<evidence type="ECO:0000259" key="14">
    <source>
        <dbReference type="PROSITE" id="PS50109"/>
    </source>
</evidence>
<evidence type="ECO:0000256" key="13">
    <source>
        <dbReference type="SAM" id="Phobius"/>
    </source>
</evidence>
<keyword evidence="5" id="KW-0597">Phosphoprotein</keyword>
<evidence type="ECO:0000256" key="7">
    <source>
        <dbReference type="ARBA" id="ARBA00022692"/>
    </source>
</evidence>
<sequence>MRQRVVRVALVAAAVALALLVVPLAVAIRVSFFADERGELERTAMAAAVRVGPRFAAGDPVELPPGPDEGRLGIYDGQLRLRVGTGPRTADTVTRRALDDSVVEEHTGGELVAAVPVSQDERVIGVVRASVGAGSVWNRVLLAWAALGGVVLVALGVAVLVARRQARSLSEPLEALSRTSRAIADGDLTARAAGSRVAEIDQVARTHNEMVQRLSELLRHERHFTANASHQLRTPLTGLRLGLETALNDSGADPRAALEEALEQSQYLQDTIDEVLRLAGERAATASRPAGRPVGALLEYAETRWHGPLAQDGRRLDLVIEQAAAALTVPGRTTAQILDILLDNARRHGSGTVTVTLREIGDAPAVDVGDEGRITTDPATLFERGTTTGPGQGIGLSLAADLAESTGARLRLTRRAPTRFTLLLPESRGSD</sequence>
<comment type="catalytic activity">
    <reaction evidence="1">
        <text>ATP + protein L-histidine = ADP + protein N-phospho-L-histidine.</text>
        <dbReference type="EC" id="2.7.13.3"/>
    </reaction>
</comment>
<dbReference type="Pfam" id="PF00512">
    <property type="entry name" value="HisKA"/>
    <property type="match status" value="1"/>
</dbReference>
<dbReference type="Gene3D" id="6.10.340.10">
    <property type="match status" value="1"/>
</dbReference>
<dbReference type="GO" id="GO:0005524">
    <property type="term" value="F:ATP binding"/>
    <property type="evidence" value="ECO:0007669"/>
    <property type="project" value="UniProtKB-KW"/>
</dbReference>
<reference evidence="16 17" key="1">
    <citation type="submission" date="2016-11" db="EMBL/GenBank/DDBJ databases">
        <title>Complete genome sequence of Streptomyces niveus SCSIO 3406.</title>
        <authorList>
            <person name="Zhu Q."/>
            <person name="Cheng W."/>
            <person name="Song Y."/>
            <person name="Li Q."/>
            <person name="Ju J."/>
        </authorList>
    </citation>
    <scope>NUCLEOTIDE SEQUENCE [LARGE SCALE GENOMIC DNA]</scope>
    <source>
        <strain evidence="16 17">SCSIO 3406</strain>
    </source>
</reference>
<dbReference type="SMART" id="SM00388">
    <property type="entry name" value="HisKA"/>
    <property type="match status" value="1"/>
</dbReference>
<dbReference type="GO" id="GO:0005886">
    <property type="term" value="C:plasma membrane"/>
    <property type="evidence" value="ECO:0007669"/>
    <property type="project" value="UniProtKB-SubCell"/>
</dbReference>
<feature type="domain" description="Histidine kinase" evidence="14">
    <location>
        <begin position="227"/>
        <end position="428"/>
    </location>
</feature>
<dbReference type="InterPro" id="IPR003661">
    <property type="entry name" value="HisK_dim/P_dom"/>
</dbReference>
<dbReference type="Gene3D" id="3.30.565.10">
    <property type="entry name" value="Histidine kinase-like ATPase, C-terminal domain"/>
    <property type="match status" value="1"/>
</dbReference>
<dbReference type="PANTHER" id="PTHR44936:SF9">
    <property type="entry name" value="SENSOR PROTEIN CREC"/>
    <property type="match status" value="1"/>
</dbReference>
<dbReference type="CDD" id="cd06225">
    <property type="entry name" value="HAMP"/>
    <property type="match status" value="1"/>
</dbReference>
<dbReference type="InterPro" id="IPR036890">
    <property type="entry name" value="HATPase_C_sf"/>
</dbReference>
<keyword evidence="12" id="KW-0902">Two-component regulatory system</keyword>
<proteinExistence type="predicted"/>
<dbReference type="CDD" id="cd00082">
    <property type="entry name" value="HisKA"/>
    <property type="match status" value="1"/>
</dbReference>
<evidence type="ECO:0000256" key="12">
    <source>
        <dbReference type="ARBA" id="ARBA00023012"/>
    </source>
</evidence>
<dbReference type="RefSeq" id="WP_078079306.1">
    <property type="nucleotide sequence ID" value="NZ_CP018047.1"/>
</dbReference>
<dbReference type="PROSITE" id="PS50885">
    <property type="entry name" value="HAMP"/>
    <property type="match status" value="1"/>
</dbReference>
<evidence type="ECO:0000256" key="2">
    <source>
        <dbReference type="ARBA" id="ARBA00004651"/>
    </source>
</evidence>
<dbReference type="EMBL" id="CP018047">
    <property type="protein sequence ID" value="AQU70619.1"/>
    <property type="molecule type" value="Genomic_DNA"/>
</dbReference>
<dbReference type="KEGG" id="snw:BBN63_03180"/>
<evidence type="ECO:0000256" key="9">
    <source>
        <dbReference type="ARBA" id="ARBA00022777"/>
    </source>
</evidence>
<dbReference type="GO" id="GO:0000155">
    <property type="term" value="F:phosphorelay sensor kinase activity"/>
    <property type="evidence" value="ECO:0007669"/>
    <property type="project" value="InterPro"/>
</dbReference>
<dbReference type="InterPro" id="IPR050980">
    <property type="entry name" value="2C_sensor_his_kinase"/>
</dbReference>
<dbReference type="SMART" id="SM00387">
    <property type="entry name" value="HATPase_c"/>
    <property type="match status" value="1"/>
</dbReference>
<evidence type="ECO:0000256" key="11">
    <source>
        <dbReference type="ARBA" id="ARBA00022989"/>
    </source>
</evidence>
<dbReference type="PROSITE" id="PS50109">
    <property type="entry name" value="HIS_KIN"/>
    <property type="match status" value="1"/>
</dbReference>
<dbReference type="Pfam" id="PF02518">
    <property type="entry name" value="HATPase_c"/>
    <property type="match status" value="1"/>
</dbReference>
<keyword evidence="6" id="KW-0808">Transferase</keyword>
<keyword evidence="9 16" id="KW-0418">Kinase</keyword>
<dbReference type="InterPro" id="IPR005467">
    <property type="entry name" value="His_kinase_dom"/>
</dbReference>
<gene>
    <name evidence="16" type="ORF">BBN63_03180</name>
</gene>
<dbReference type="PANTHER" id="PTHR44936">
    <property type="entry name" value="SENSOR PROTEIN CREC"/>
    <property type="match status" value="1"/>
</dbReference>
<dbReference type="OrthoDB" id="5499837at2"/>
<dbReference type="SUPFAM" id="SSF47384">
    <property type="entry name" value="Homodimeric domain of signal transducing histidine kinase"/>
    <property type="match status" value="1"/>
</dbReference>
<dbReference type="InterPro" id="IPR003660">
    <property type="entry name" value="HAMP_dom"/>
</dbReference>
<dbReference type="AlphaFoldDB" id="A0A1U9R2Q4"/>
<evidence type="ECO:0000256" key="1">
    <source>
        <dbReference type="ARBA" id="ARBA00000085"/>
    </source>
</evidence>
<dbReference type="EC" id="2.7.13.3" evidence="3"/>
<feature type="domain" description="HAMP" evidence="15">
    <location>
        <begin position="167"/>
        <end position="219"/>
    </location>
</feature>
<accession>A0A1U9R2Q4</accession>
<dbReference type="SUPFAM" id="SSF158472">
    <property type="entry name" value="HAMP domain-like"/>
    <property type="match status" value="1"/>
</dbReference>
<protein>
    <recommendedName>
        <fullName evidence="3">histidine kinase</fullName>
        <ecNumber evidence="3">2.7.13.3</ecNumber>
    </recommendedName>
</protein>
<keyword evidence="17" id="KW-1185">Reference proteome</keyword>
<dbReference type="InterPro" id="IPR036097">
    <property type="entry name" value="HisK_dim/P_sf"/>
</dbReference>
<evidence type="ECO:0000259" key="15">
    <source>
        <dbReference type="PROSITE" id="PS50885"/>
    </source>
</evidence>
<evidence type="ECO:0000256" key="6">
    <source>
        <dbReference type="ARBA" id="ARBA00022679"/>
    </source>
</evidence>
<keyword evidence="4" id="KW-1003">Cell membrane</keyword>
<organism evidence="16 17">
    <name type="scientific">Streptomyces niveus</name>
    <name type="common">Streptomyces spheroides</name>
    <dbReference type="NCBI Taxonomy" id="193462"/>
    <lineage>
        <taxon>Bacteria</taxon>
        <taxon>Bacillati</taxon>
        <taxon>Actinomycetota</taxon>
        <taxon>Actinomycetes</taxon>
        <taxon>Kitasatosporales</taxon>
        <taxon>Streptomycetaceae</taxon>
        <taxon>Streptomyces</taxon>
    </lineage>
</organism>
<dbReference type="InterPro" id="IPR003594">
    <property type="entry name" value="HATPase_dom"/>
</dbReference>
<dbReference type="SMART" id="SM00304">
    <property type="entry name" value="HAMP"/>
    <property type="match status" value="1"/>
</dbReference>
<comment type="subcellular location">
    <subcellularLocation>
        <location evidence="2">Cell membrane</location>
        <topology evidence="2">Multi-pass membrane protein</topology>
    </subcellularLocation>
</comment>
<keyword evidence="10" id="KW-0067">ATP-binding</keyword>
<dbReference type="Pfam" id="PF00672">
    <property type="entry name" value="HAMP"/>
    <property type="match status" value="1"/>
</dbReference>
<evidence type="ECO:0000313" key="17">
    <source>
        <dbReference type="Proteomes" id="UP000189677"/>
    </source>
</evidence>
<keyword evidence="7 13" id="KW-0812">Transmembrane</keyword>
<feature type="transmembrane region" description="Helical" evidence="13">
    <location>
        <begin position="141"/>
        <end position="162"/>
    </location>
</feature>
<evidence type="ECO:0000256" key="4">
    <source>
        <dbReference type="ARBA" id="ARBA00022475"/>
    </source>
</evidence>
<evidence type="ECO:0000256" key="10">
    <source>
        <dbReference type="ARBA" id="ARBA00022840"/>
    </source>
</evidence>
<evidence type="ECO:0000256" key="8">
    <source>
        <dbReference type="ARBA" id="ARBA00022741"/>
    </source>
</evidence>
<dbReference type="Proteomes" id="UP000189677">
    <property type="component" value="Chromosome"/>
</dbReference>
<dbReference type="SUPFAM" id="SSF55874">
    <property type="entry name" value="ATPase domain of HSP90 chaperone/DNA topoisomerase II/histidine kinase"/>
    <property type="match status" value="1"/>
</dbReference>
<evidence type="ECO:0000256" key="3">
    <source>
        <dbReference type="ARBA" id="ARBA00012438"/>
    </source>
</evidence>
<keyword evidence="8" id="KW-0547">Nucleotide-binding</keyword>
<dbReference type="Gene3D" id="1.10.287.130">
    <property type="match status" value="1"/>
</dbReference>
<evidence type="ECO:0000256" key="5">
    <source>
        <dbReference type="ARBA" id="ARBA00022553"/>
    </source>
</evidence>
<keyword evidence="13" id="KW-0472">Membrane</keyword>
<name>A0A1U9R2Q4_STRNV</name>
<evidence type="ECO:0000313" key="16">
    <source>
        <dbReference type="EMBL" id="AQU70619.1"/>
    </source>
</evidence>
<keyword evidence="11 13" id="KW-1133">Transmembrane helix</keyword>